<organism evidence="2 3">
    <name type="scientific">Eragrostis curvula</name>
    <name type="common">weeping love grass</name>
    <dbReference type="NCBI Taxonomy" id="38414"/>
    <lineage>
        <taxon>Eukaryota</taxon>
        <taxon>Viridiplantae</taxon>
        <taxon>Streptophyta</taxon>
        <taxon>Embryophyta</taxon>
        <taxon>Tracheophyta</taxon>
        <taxon>Spermatophyta</taxon>
        <taxon>Magnoliopsida</taxon>
        <taxon>Liliopsida</taxon>
        <taxon>Poales</taxon>
        <taxon>Poaceae</taxon>
        <taxon>PACMAD clade</taxon>
        <taxon>Chloridoideae</taxon>
        <taxon>Eragrostideae</taxon>
        <taxon>Eragrostidinae</taxon>
        <taxon>Eragrostis</taxon>
    </lineage>
</organism>
<sequence>MYAGRQPSDTARGYPIRTLCFAALPLLDLLQLAKTKVKHDDGNNPSSLDAYVKTNFKPLIPIRSNEIPKDDTPKSCIQDDTELDPMDIENPEQ</sequence>
<reference evidence="2 3" key="1">
    <citation type="journal article" date="2019" name="Sci. Rep.">
        <title>A high-quality genome of Eragrostis curvula grass provides insights into Poaceae evolution and supports new strategies to enhance forage quality.</title>
        <authorList>
            <person name="Carballo J."/>
            <person name="Santos B.A.C.M."/>
            <person name="Zappacosta D."/>
            <person name="Garbus I."/>
            <person name="Selva J.P."/>
            <person name="Gallo C.A."/>
            <person name="Diaz A."/>
            <person name="Albertini E."/>
            <person name="Caccamo M."/>
            <person name="Echenique V."/>
        </authorList>
    </citation>
    <scope>NUCLEOTIDE SEQUENCE [LARGE SCALE GENOMIC DNA]</scope>
    <source>
        <strain evidence="3">cv. Victoria</strain>
        <tissue evidence="2">Leaf</tissue>
    </source>
</reference>
<evidence type="ECO:0000313" key="3">
    <source>
        <dbReference type="Proteomes" id="UP000324897"/>
    </source>
</evidence>
<feature type="compositionally biased region" description="Acidic residues" evidence="1">
    <location>
        <begin position="79"/>
        <end position="93"/>
    </location>
</feature>
<dbReference type="EMBL" id="RWGY01000029">
    <property type="protein sequence ID" value="TVU17182.1"/>
    <property type="molecule type" value="Genomic_DNA"/>
</dbReference>
<comment type="caution">
    <text evidence="2">The sequence shown here is derived from an EMBL/GenBank/DDBJ whole genome shotgun (WGS) entry which is preliminary data.</text>
</comment>
<name>A0A5J9U0J1_9POAL</name>
<proteinExistence type="predicted"/>
<protein>
    <submittedName>
        <fullName evidence="2">Uncharacterized protein</fullName>
    </submittedName>
</protein>
<evidence type="ECO:0000256" key="1">
    <source>
        <dbReference type="SAM" id="MobiDB-lite"/>
    </source>
</evidence>
<feature type="region of interest" description="Disordered" evidence="1">
    <location>
        <begin position="62"/>
        <end position="93"/>
    </location>
</feature>
<accession>A0A5J9U0J1</accession>
<dbReference type="Proteomes" id="UP000324897">
    <property type="component" value="Chromosome 7"/>
</dbReference>
<keyword evidence="3" id="KW-1185">Reference proteome</keyword>
<dbReference type="AlphaFoldDB" id="A0A5J9U0J1"/>
<feature type="non-terminal residue" evidence="2">
    <location>
        <position position="1"/>
    </location>
</feature>
<feature type="non-terminal residue" evidence="2">
    <location>
        <position position="93"/>
    </location>
</feature>
<gene>
    <name evidence="2" type="ORF">EJB05_33199</name>
</gene>
<dbReference type="Gramene" id="TVU17182">
    <property type="protein sequence ID" value="TVU17182"/>
    <property type="gene ID" value="EJB05_33199"/>
</dbReference>
<evidence type="ECO:0000313" key="2">
    <source>
        <dbReference type="EMBL" id="TVU17182.1"/>
    </source>
</evidence>